<name>A0A8H5G7X8_9AGAR</name>
<protein>
    <recommendedName>
        <fullName evidence="3">Cytochrome P450</fullName>
    </recommendedName>
</protein>
<dbReference type="AlphaFoldDB" id="A0A8H5G7X8"/>
<dbReference type="Pfam" id="PF00067">
    <property type="entry name" value="p450"/>
    <property type="match status" value="1"/>
</dbReference>
<dbReference type="GO" id="GO:0020037">
    <property type="term" value="F:heme binding"/>
    <property type="evidence" value="ECO:0007669"/>
    <property type="project" value="InterPro"/>
</dbReference>
<evidence type="ECO:0000313" key="1">
    <source>
        <dbReference type="EMBL" id="KAF5360032.1"/>
    </source>
</evidence>
<dbReference type="GO" id="GO:0005506">
    <property type="term" value="F:iron ion binding"/>
    <property type="evidence" value="ECO:0007669"/>
    <property type="project" value="InterPro"/>
</dbReference>
<dbReference type="GO" id="GO:0016705">
    <property type="term" value="F:oxidoreductase activity, acting on paired donors, with incorporation or reduction of molecular oxygen"/>
    <property type="evidence" value="ECO:0007669"/>
    <property type="project" value="InterPro"/>
</dbReference>
<dbReference type="Proteomes" id="UP000559256">
    <property type="component" value="Unassembled WGS sequence"/>
</dbReference>
<dbReference type="GO" id="GO:0004497">
    <property type="term" value="F:monooxygenase activity"/>
    <property type="evidence" value="ECO:0007669"/>
    <property type="project" value="InterPro"/>
</dbReference>
<dbReference type="SUPFAM" id="SSF48264">
    <property type="entry name" value="Cytochrome P450"/>
    <property type="match status" value="1"/>
</dbReference>
<dbReference type="EMBL" id="JAACJM010000045">
    <property type="protein sequence ID" value="KAF5360032.1"/>
    <property type="molecule type" value="Genomic_DNA"/>
</dbReference>
<proteinExistence type="predicted"/>
<evidence type="ECO:0008006" key="3">
    <source>
        <dbReference type="Google" id="ProtNLM"/>
    </source>
</evidence>
<accession>A0A8H5G7X8</accession>
<dbReference type="InterPro" id="IPR001128">
    <property type="entry name" value="Cyt_P450"/>
</dbReference>
<organism evidence="1 2">
    <name type="scientific">Tetrapyrgos nigripes</name>
    <dbReference type="NCBI Taxonomy" id="182062"/>
    <lineage>
        <taxon>Eukaryota</taxon>
        <taxon>Fungi</taxon>
        <taxon>Dikarya</taxon>
        <taxon>Basidiomycota</taxon>
        <taxon>Agaricomycotina</taxon>
        <taxon>Agaricomycetes</taxon>
        <taxon>Agaricomycetidae</taxon>
        <taxon>Agaricales</taxon>
        <taxon>Marasmiineae</taxon>
        <taxon>Marasmiaceae</taxon>
        <taxon>Tetrapyrgos</taxon>
    </lineage>
</organism>
<dbReference type="InterPro" id="IPR036396">
    <property type="entry name" value="Cyt_P450_sf"/>
</dbReference>
<dbReference type="Gene3D" id="1.10.630.10">
    <property type="entry name" value="Cytochrome P450"/>
    <property type="match status" value="1"/>
</dbReference>
<keyword evidence="2" id="KW-1185">Reference proteome</keyword>
<gene>
    <name evidence="1" type="ORF">D9758_007645</name>
</gene>
<comment type="caution">
    <text evidence="1">The sequence shown here is derived from an EMBL/GenBank/DDBJ whole genome shotgun (WGS) entry which is preliminary data.</text>
</comment>
<sequence>MVMEVMTGQEWEIANRRSRTDAGSASSQMAYVLIEELLEAQQNYADISYDQLVSLPYLDAVCRETLRLFSPAPSVLRQQVQNPLLSSDDISIQGVPVYSATQDTVLPLSAPIKGVDGTSLLVRIWELPSIERITCIYCQRIRVHGISYIVTTNRYVQVKIV</sequence>
<reference evidence="1 2" key="1">
    <citation type="journal article" date="2020" name="ISME J.">
        <title>Uncovering the hidden diversity of litter-decomposition mechanisms in mushroom-forming fungi.</title>
        <authorList>
            <person name="Floudas D."/>
            <person name="Bentzer J."/>
            <person name="Ahren D."/>
            <person name="Johansson T."/>
            <person name="Persson P."/>
            <person name="Tunlid A."/>
        </authorList>
    </citation>
    <scope>NUCLEOTIDE SEQUENCE [LARGE SCALE GENOMIC DNA]</scope>
    <source>
        <strain evidence="1 2">CBS 291.85</strain>
    </source>
</reference>
<evidence type="ECO:0000313" key="2">
    <source>
        <dbReference type="Proteomes" id="UP000559256"/>
    </source>
</evidence>
<dbReference type="OrthoDB" id="2794356at2759"/>